<dbReference type="InterPro" id="IPR052061">
    <property type="entry name" value="PTE-AB_protein"/>
</dbReference>
<evidence type="ECO:0000313" key="3">
    <source>
        <dbReference type="EMBL" id="KAK0708823.1"/>
    </source>
</evidence>
<dbReference type="SUPFAM" id="SSF54637">
    <property type="entry name" value="Thioesterase/thiol ester dehydrase-isomerase"/>
    <property type="match status" value="1"/>
</dbReference>
<evidence type="ECO:0000313" key="4">
    <source>
        <dbReference type="Proteomes" id="UP001172159"/>
    </source>
</evidence>
<accession>A0AA40A476</accession>
<dbReference type="CDD" id="cd03443">
    <property type="entry name" value="PaaI_thioesterase"/>
    <property type="match status" value="1"/>
</dbReference>
<gene>
    <name evidence="3" type="ORF">B0T21DRAFT_377027</name>
</gene>
<dbReference type="PANTHER" id="PTHR47260:SF6">
    <property type="entry name" value="THIOESTERASE DOMAIN-CONTAINING PROTEIN"/>
    <property type="match status" value="1"/>
</dbReference>
<proteinExistence type="predicted"/>
<dbReference type="Gene3D" id="3.10.129.10">
    <property type="entry name" value="Hotdog Thioesterase"/>
    <property type="match status" value="1"/>
</dbReference>
<sequence length="246" mass="26659">MATSKVSPPPPPSPPRSSSSPSESKQQEQNPEMATPTASDISSVLDSPANKAQEAHHIAFFQSIPWCSSLLSSTRNLIISQPVSRVIRPSGCEEDALISQALNSPDAIPAYITFYPPPPKPTDYVYEVKSLIALGPKVNGWEGICHGGIVMTLLDEVMGQIFAVNKDSGAMGNKMPLLTGYLNTAFKRPVRTGTKEKPAIVLIVARLTKLEGRKHFCEGVVYGDEEGKDELARAEALFVQLRESKL</sequence>
<feature type="compositionally biased region" description="Polar residues" evidence="1">
    <location>
        <begin position="27"/>
        <end position="45"/>
    </location>
</feature>
<dbReference type="PANTHER" id="PTHR47260">
    <property type="entry name" value="UPF0644 PROTEIN PB2B4.06"/>
    <property type="match status" value="1"/>
</dbReference>
<dbReference type="Proteomes" id="UP001172159">
    <property type="component" value="Unassembled WGS sequence"/>
</dbReference>
<feature type="domain" description="Thioesterase" evidence="2">
    <location>
        <begin position="143"/>
        <end position="226"/>
    </location>
</feature>
<protein>
    <submittedName>
        <fullName evidence="3">HotDog domain-containing protein</fullName>
    </submittedName>
</protein>
<evidence type="ECO:0000259" key="2">
    <source>
        <dbReference type="Pfam" id="PF03061"/>
    </source>
</evidence>
<dbReference type="AlphaFoldDB" id="A0AA40A476"/>
<organism evidence="3 4">
    <name type="scientific">Apiosordaria backusii</name>
    <dbReference type="NCBI Taxonomy" id="314023"/>
    <lineage>
        <taxon>Eukaryota</taxon>
        <taxon>Fungi</taxon>
        <taxon>Dikarya</taxon>
        <taxon>Ascomycota</taxon>
        <taxon>Pezizomycotina</taxon>
        <taxon>Sordariomycetes</taxon>
        <taxon>Sordariomycetidae</taxon>
        <taxon>Sordariales</taxon>
        <taxon>Lasiosphaeriaceae</taxon>
        <taxon>Apiosordaria</taxon>
    </lineage>
</organism>
<keyword evidence="4" id="KW-1185">Reference proteome</keyword>
<reference evidence="3" key="1">
    <citation type="submission" date="2023-06" db="EMBL/GenBank/DDBJ databases">
        <title>Genome-scale phylogeny and comparative genomics of the fungal order Sordariales.</title>
        <authorList>
            <consortium name="Lawrence Berkeley National Laboratory"/>
            <person name="Hensen N."/>
            <person name="Bonometti L."/>
            <person name="Westerberg I."/>
            <person name="Brannstrom I.O."/>
            <person name="Guillou S."/>
            <person name="Cros-Aarteil S."/>
            <person name="Calhoun S."/>
            <person name="Haridas S."/>
            <person name="Kuo A."/>
            <person name="Mondo S."/>
            <person name="Pangilinan J."/>
            <person name="Riley R."/>
            <person name="Labutti K."/>
            <person name="Andreopoulos B."/>
            <person name="Lipzen A."/>
            <person name="Chen C."/>
            <person name="Yanf M."/>
            <person name="Daum C."/>
            <person name="Ng V."/>
            <person name="Clum A."/>
            <person name="Steindorff A."/>
            <person name="Ohm R."/>
            <person name="Martin F."/>
            <person name="Silar P."/>
            <person name="Natvig D."/>
            <person name="Lalanne C."/>
            <person name="Gautier V."/>
            <person name="Ament-Velasquez S.L."/>
            <person name="Kruys A."/>
            <person name="Hutchinson M.I."/>
            <person name="Powell A.J."/>
            <person name="Barry K."/>
            <person name="Miller A.N."/>
            <person name="Grigoriev I.V."/>
            <person name="Debuchy R."/>
            <person name="Gladieux P."/>
            <person name="Thoren M.H."/>
            <person name="Johannesson H."/>
        </authorList>
    </citation>
    <scope>NUCLEOTIDE SEQUENCE</scope>
    <source>
        <strain evidence="3">CBS 540.89</strain>
    </source>
</reference>
<name>A0AA40A476_9PEZI</name>
<dbReference type="InterPro" id="IPR029069">
    <property type="entry name" value="HotDog_dom_sf"/>
</dbReference>
<dbReference type="EMBL" id="JAUKTV010000018">
    <property type="protein sequence ID" value="KAK0708823.1"/>
    <property type="molecule type" value="Genomic_DNA"/>
</dbReference>
<comment type="caution">
    <text evidence="3">The sequence shown here is derived from an EMBL/GenBank/DDBJ whole genome shotgun (WGS) entry which is preliminary data.</text>
</comment>
<dbReference type="Pfam" id="PF03061">
    <property type="entry name" value="4HBT"/>
    <property type="match status" value="1"/>
</dbReference>
<dbReference type="InterPro" id="IPR006683">
    <property type="entry name" value="Thioestr_dom"/>
</dbReference>
<feature type="region of interest" description="Disordered" evidence="1">
    <location>
        <begin position="1"/>
        <end position="48"/>
    </location>
</feature>
<evidence type="ECO:0000256" key="1">
    <source>
        <dbReference type="SAM" id="MobiDB-lite"/>
    </source>
</evidence>